<evidence type="ECO:0000256" key="1">
    <source>
        <dbReference type="SAM" id="SignalP"/>
    </source>
</evidence>
<organism evidence="2 3">
    <name type="scientific">Lottiidibacillus patelloidae</name>
    <dbReference type="NCBI Taxonomy" id="2670334"/>
    <lineage>
        <taxon>Bacteria</taxon>
        <taxon>Bacillati</taxon>
        <taxon>Bacillota</taxon>
        <taxon>Bacilli</taxon>
        <taxon>Bacillales</taxon>
        <taxon>Bacillaceae</taxon>
        <taxon>Lottiidibacillus</taxon>
    </lineage>
</organism>
<reference evidence="2 3" key="2">
    <citation type="submission" date="2017-09" db="EMBL/GenBank/DDBJ databases">
        <title>Bacillus patelloidae sp. nov., isolated from the intestinal tract of a marine limpet.</title>
        <authorList>
            <person name="Liu R."/>
            <person name="Dong C."/>
            <person name="Shao Z."/>
        </authorList>
    </citation>
    <scope>NUCLEOTIDE SEQUENCE [LARGE SCALE GENOMIC DNA]</scope>
    <source>
        <strain evidence="2 3">SA5d-4</strain>
    </source>
</reference>
<feature type="signal peptide" evidence="1">
    <location>
        <begin position="1"/>
        <end position="20"/>
    </location>
</feature>
<dbReference type="EMBL" id="NPIA01000001">
    <property type="protein sequence ID" value="OZM58207.1"/>
    <property type="molecule type" value="Genomic_DNA"/>
</dbReference>
<evidence type="ECO:0000313" key="3">
    <source>
        <dbReference type="Proteomes" id="UP000217083"/>
    </source>
</evidence>
<evidence type="ECO:0008006" key="4">
    <source>
        <dbReference type="Google" id="ProtNLM"/>
    </source>
</evidence>
<keyword evidence="1" id="KW-0732">Signal</keyword>
<feature type="chain" id="PRO_5039046282" description="DUF5105 domain-containing protein" evidence="1">
    <location>
        <begin position="21"/>
        <end position="242"/>
    </location>
</feature>
<reference evidence="3" key="1">
    <citation type="submission" date="2017-08" db="EMBL/GenBank/DDBJ databases">
        <authorList>
            <person name="Huang Z."/>
        </authorList>
    </citation>
    <scope>NUCLEOTIDE SEQUENCE [LARGE SCALE GENOMIC DNA]</scope>
    <source>
        <strain evidence="3">SA5d-4</strain>
    </source>
</reference>
<protein>
    <recommendedName>
        <fullName evidence="4">DUF5105 domain-containing protein</fullName>
    </recommendedName>
</protein>
<proteinExistence type="predicted"/>
<sequence length="242" mass="27740">MKRKALFIMIFAALFLTACGSNPKTDWTKKEREEIYAVIEGYKDAVNEKNYETMLSKIDDQSPMRQFMEGEQYKESFKTGAIEKSIVSMDVYPIEKQYAKDLEKELGTDIENIVTVITVESIQTEKRLKQITGGYILKLTDNEWKIWSVESIAIDKDTASVNEAILIIKAAEIAHASTKEIPEGGWTYDELNEYMEQETEKDFVVTYDEEKEKYFISNHKASEIVTGDANSAVSLDELSQYK</sequence>
<evidence type="ECO:0000313" key="2">
    <source>
        <dbReference type="EMBL" id="OZM58207.1"/>
    </source>
</evidence>
<keyword evidence="3" id="KW-1185">Reference proteome</keyword>
<dbReference type="Proteomes" id="UP000217083">
    <property type="component" value="Unassembled WGS sequence"/>
</dbReference>
<accession>A0A263BY17</accession>
<name>A0A263BY17_9BACI</name>
<gene>
    <name evidence="2" type="ORF">CIB95_01130</name>
</gene>
<dbReference type="PROSITE" id="PS51257">
    <property type="entry name" value="PROKAR_LIPOPROTEIN"/>
    <property type="match status" value="1"/>
</dbReference>
<dbReference type="AlphaFoldDB" id="A0A263BY17"/>
<comment type="caution">
    <text evidence="2">The sequence shown here is derived from an EMBL/GenBank/DDBJ whole genome shotgun (WGS) entry which is preliminary data.</text>
</comment>